<evidence type="ECO:0000313" key="2">
    <source>
        <dbReference type="Proteomes" id="UP001254257"/>
    </source>
</evidence>
<organism evidence="1 2">
    <name type="scientific">Bosea rubneri</name>
    <dbReference type="NCBI Taxonomy" id="3075434"/>
    <lineage>
        <taxon>Bacteria</taxon>
        <taxon>Pseudomonadati</taxon>
        <taxon>Pseudomonadota</taxon>
        <taxon>Alphaproteobacteria</taxon>
        <taxon>Hyphomicrobiales</taxon>
        <taxon>Boseaceae</taxon>
        <taxon>Bosea</taxon>
    </lineage>
</organism>
<evidence type="ECO:0000313" key="1">
    <source>
        <dbReference type="EMBL" id="MDU0341635.1"/>
    </source>
</evidence>
<proteinExistence type="predicted"/>
<sequence length="91" mass="10206">MRQVVWSDLAEKGLARCIAADRLQGARKAIELRLVHDGSIPLRRHPAFADRRIYVFTLFIGVGDLRGVVEINGDATIWHVGTRPQNSRATE</sequence>
<dbReference type="RefSeq" id="WP_316019448.1">
    <property type="nucleotide sequence ID" value="NZ_JAWDID010000026.1"/>
</dbReference>
<gene>
    <name evidence="1" type="ORF">RKE40_17180</name>
</gene>
<accession>A0ABU3SA22</accession>
<dbReference type="Proteomes" id="UP001254257">
    <property type="component" value="Unassembled WGS sequence"/>
</dbReference>
<dbReference type="EMBL" id="JAWDID010000026">
    <property type="protein sequence ID" value="MDU0341635.1"/>
    <property type="molecule type" value="Genomic_DNA"/>
</dbReference>
<keyword evidence="2" id="KW-1185">Reference proteome</keyword>
<protein>
    <submittedName>
        <fullName evidence="1">Uncharacterized protein</fullName>
    </submittedName>
</protein>
<reference evidence="1 2" key="1">
    <citation type="submission" date="2023-09" db="EMBL/GenBank/DDBJ databases">
        <title>Whole genome shotgun sequencing (WGS) of Bosea sp. ZW T0_25, isolated from stored onions (Allium cepa).</title>
        <authorList>
            <person name="Stoll D.A."/>
            <person name="Huch M."/>
        </authorList>
    </citation>
    <scope>NUCLEOTIDE SEQUENCE [LARGE SCALE GENOMIC DNA]</scope>
    <source>
        <strain evidence="1 2">ZW T0_25</strain>
    </source>
</reference>
<name>A0ABU3SA22_9HYPH</name>
<comment type="caution">
    <text evidence="1">The sequence shown here is derived from an EMBL/GenBank/DDBJ whole genome shotgun (WGS) entry which is preliminary data.</text>
</comment>